<sequence>MSRFTFAAALVLASAAVVAAQDTTALGPLTTNNAVTNCVQFGDCTAGGQGSTLSFAPGIQTPAPSTAFAAPTDSAQSIASVSQLAASGAAAAFSSRLPGQNSDARGATSVYTGTIAVAGSAPSSVRASGTNSPDGAVSNIHVSGFWAPAAAAAAAVALGAAVVL</sequence>
<evidence type="ECO:0000256" key="1">
    <source>
        <dbReference type="SAM" id="SignalP"/>
    </source>
</evidence>
<dbReference type="AlphaFoldDB" id="A0A0P1BI81"/>
<dbReference type="Proteomes" id="UP000054845">
    <property type="component" value="Unassembled WGS sequence"/>
</dbReference>
<organism evidence="2 3">
    <name type="scientific">Ceraceosorus bombacis</name>
    <dbReference type="NCBI Taxonomy" id="401625"/>
    <lineage>
        <taxon>Eukaryota</taxon>
        <taxon>Fungi</taxon>
        <taxon>Dikarya</taxon>
        <taxon>Basidiomycota</taxon>
        <taxon>Ustilaginomycotina</taxon>
        <taxon>Exobasidiomycetes</taxon>
        <taxon>Ceraceosorales</taxon>
        <taxon>Ceraceosoraceae</taxon>
        <taxon>Ceraceosorus</taxon>
    </lineage>
</organism>
<dbReference type="OrthoDB" id="2556658at2759"/>
<evidence type="ECO:0000313" key="2">
    <source>
        <dbReference type="EMBL" id="CEH15323.1"/>
    </source>
</evidence>
<keyword evidence="3" id="KW-1185">Reference proteome</keyword>
<protein>
    <submittedName>
        <fullName evidence="2">Uncharacterized protein</fullName>
    </submittedName>
</protein>
<accession>A0A0P1BI81</accession>
<feature type="signal peptide" evidence="1">
    <location>
        <begin position="1"/>
        <end position="20"/>
    </location>
</feature>
<feature type="chain" id="PRO_5006059522" evidence="1">
    <location>
        <begin position="21"/>
        <end position="164"/>
    </location>
</feature>
<evidence type="ECO:0000313" key="3">
    <source>
        <dbReference type="Proteomes" id="UP000054845"/>
    </source>
</evidence>
<proteinExistence type="predicted"/>
<reference evidence="2 3" key="1">
    <citation type="submission" date="2014-09" db="EMBL/GenBank/DDBJ databases">
        <authorList>
            <person name="Magalhaes I.L.F."/>
            <person name="Oliveira U."/>
            <person name="Santos F.R."/>
            <person name="Vidigal T.H.D.A."/>
            <person name="Brescovit A.D."/>
            <person name="Santos A.J."/>
        </authorList>
    </citation>
    <scope>NUCLEOTIDE SEQUENCE [LARGE SCALE GENOMIC DNA]</scope>
</reference>
<dbReference type="EMBL" id="CCYA01000260">
    <property type="protein sequence ID" value="CEH15323.1"/>
    <property type="molecule type" value="Genomic_DNA"/>
</dbReference>
<name>A0A0P1BI81_9BASI</name>
<keyword evidence="1" id="KW-0732">Signal</keyword>